<dbReference type="Proteomes" id="UP000034190">
    <property type="component" value="Unassembled WGS sequence"/>
</dbReference>
<name>A0A0G0UR80_9BACT</name>
<evidence type="ECO:0000313" key="2">
    <source>
        <dbReference type="EMBL" id="KKR91259.1"/>
    </source>
</evidence>
<feature type="transmembrane region" description="Helical" evidence="1">
    <location>
        <begin position="7"/>
        <end position="24"/>
    </location>
</feature>
<dbReference type="AlphaFoldDB" id="A0A0G0UR80"/>
<proteinExistence type="predicted"/>
<evidence type="ECO:0000256" key="1">
    <source>
        <dbReference type="SAM" id="Phobius"/>
    </source>
</evidence>
<reference evidence="2 3" key="1">
    <citation type="journal article" date="2015" name="Nature">
        <title>rRNA introns, odd ribosomes, and small enigmatic genomes across a large radiation of phyla.</title>
        <authorList>
            <person name="Brown C.T."/>
            <person name="Hug L.A."/>
            <person name="Thomas B.C."/>
            <person name="Sharon I."/>
            <person name="Castelle C.J."/>
            <person name="Singh A."/>
            <person name="Wilkins M.J."/>
            <person name="Williams K.H."/>
            <person name="Banfield J.F."/>
        </authorList>
    </citation>
    <scope>NUCLEOTIDE SEQUENCE [LARGE SCALE GENOMIC DNA]</scope>
</reference>
<gene>
    <name evidence="2" type="ORF">UU43_C0011G0003</name>
</gene>
<sequence length="145" mass="16570">MTTKFKILIFFLLIIFILILYLILTSESVKKIDNSGLPTGQAGQPAKNEITASSEEDYKIKVKEIFTAYEKLAKDSGFTPEKVDELKNQTLNLKAPAKKFIELHTNLFIALTNMEEYLSQKYEQGKNASLEKINQLKADYSWLNN</sequence>
<keyword evidence="1" id="KW-0812">Transmembrane</keyword>
<protein>
    <submittedName>
        <fullName evidence="2">Uncharacterized protein</fullName>
    </submittedName>
</protein>
<keyword evidence="1" id="KW-1133">Transmembrane helix</keyword>
<evidence type="ECO:0000313" key="3">
    <source>
        <dbReference type="Proteomes" id="UP000034190"/>
    </source>
</evidence>
<organism evidence="2 3">
    <name type="scientific">Candidatus Falkowbacteria bacterium GW2011_GWA2_41_14</name>
    <dbReference type="NCBI Taxonomy" id="1618635"/>
    <lineage>
        <taxon>Bacteria</taxon>
        <taxon>Candidatus Falkowiibacteriota</taxon>
    </lineage>
</organism>
<comment type="caution">
    <text evidence="2">The sequence shown here is derived from an EMBL/GenBank/DDBJ whole genome shotgun (WGS) entry which is preliminary data.</text>
</comment>
<accession>A0A0G0UR80</accession>
<keyword evidence="1" id="KW-0472">Membrane</keyword>
<dbReference type="EMBL" id="LCAP01000011">
    <property type="protein sequence ID" value="KKR91259.1"/>
    <property type="molecule type" value="Genomic_DNA"/>
</dbReference>